<keyword evidence="2 6" id="KW-0812">Transmembrane</keyword>
<comment type="subcellular location">
    <subcellularLocation>
        <location evidence="1">Endoplasmic reticulum membrane</location>
        <topology evidence="1">Multi-pass membrane protein</topology>
    </subcellularLocation>
</comment>
<keyword evidence="8" id="KW-1185">Reference proteome</keyword>
<sequence>MTHTISPIRSDTPSFRTHSFREHVWRYKVVIETTFAISVLEPWEKVVFLIVLSLLSLLLATGCVRFLPLQFVGMRYRLAYYLWGNEGNMHPT</sequence>
<dbReference type="InParanoid" id="A0A1B7MTU5"/>
<keyword evidence="5 6" id="KW-0472">Membrane</keyword>
<evidence type="ECO:0000313" key="8">
    <source>
        <dbReference type="Proteomes" id="UP000092154"/>
    </source>
</evidence>
<proteinExistence type="predicted"/>
<dbReference type="STRING" id="1314800.A0A1B7MTU5"/>
<dbReference type="EMBL" id="KV448446">
    <property type="protein sequence ID" value="OAX36044.1"/>
    <property type="molecule type" value="Genomic_DNA"/>
</dbReference>
<reference evidence="7 8" key="1">
    <citation type="submission" date="2016-06" db="EMBL/GenBank/DDBJ databases">
        <title>Comparative genomics of the ectomycorrhizal sister species Rhizopogon vinicolor and Rhizopogon vesiculosus (Basidiomycota: Boletales) reveals a divergence of the mating type B locus.</title>
        <authorList>
            <consortium name="DOE Joint Genome Institute"/>
            <person name="Mujic A.B."/>
            <person name="Kuo A."/>
            <person name="Tritt A."/>
            <person name="Lipzen A."/>
            <person name="Chen C."/>
            <person name="Johnson J."/>
            <person name="Sharma A."/>
            <person name="Barry K."/>
            <person name="Grigoriev I.V."/>
            <person name="Spatafora J.W."/>
        </authorList>
    </citation>
    <scope>NUCLEOTIDE SEQUENCE [LARGE SCALE GENOMIC DNA]</scope>
    <source>
        <strain evidence="7 8">AM-OR11-026</strain>
    </source>
</reference>
<dbReference type="GO" id="GO:0005789">
    <property type="term" value="C:endoplasmic reticulum membrane"/>
    <property type="evidence" value="ECO:0007669"/>
    <property type="project" value="UniProtKB-SubCell"/>
</dbReference>
<evidence type="ECO:0000256" key="1">
    <source>
        <dbReference type="ARBA" id="ARBA00004477"/>
    </source>
</evidence>
<gene>
    <name evidence="7" type="ORF">K503DRAFT_722012</name>
</gene>
<organism evidence="7 8">
    <name type="scientific">Rhizopogon vinicolor AM-OR11-026</name>
    <dbReference type="NCBI Taxonomy" id="1314800"/>
    <lineage>
        <taxon>Eukaryota</taxon>
        <taxon>Fungi</taxon>
        <taxon>Dikarya</taxon>
        <taxon>Basidiomycota</taxon>
        <taxon>Agaricomycotina</taxon>
        <taxon>Agaricomycetes</taxon>
        <taxon>Agaricomycetidae</taxon>
        <taxon>Boletales</taxon>
        <taxon>Suillineae</taxon>
        <taxon>Rhizopogonaceae</taxon>
        <taxon>Rhizopogon</taxon>
    </lineage>
</organism>
<evidence type="ECO:0000313" key="7">
    <source>
        <dbReference type="EMBL" id="OAX36044.1"/>
    </source>
</evidence>
<protein>
    <submittedName>
        <fullName evidence="7">Uncharacterized protein</fullName>
    </submittedName>
</protein>
<dbReference type="Pfam" id="PF11779">
    <property type="entry name" value="SPT_ssu-like"/>
    <property type="match status" value="1"/>
</dbReference>
<keyword evidence="4 6" id="KW-1133">Transmembrane helix</keyword>
<evidence type="ECO:0000256" key="4">
    <source>
        <dbReference type="ARBA" id="ARBA00022989"/>
    </source>
</evidence>
<evidence type="ECO:0000256" key="3">
    <source>
        <dbReference type="ARBA" id="ARBA00022824"/>
    </source>
</evidence>
<keyword evidence="3" id="KW-0256">Endoplasmic reticulum</keyword>
<name>A0A1B7MTU5_9AGAM</name>
<evidence type="ECO:0000256" key="6">
    <source>
        <dbReference type="SAM" id="Phobius"/>
    </source>
</evidence>
<feature type="transmembrane region" description="Helical" evidence="6">
    <location>
        <begin position="46"/>
        <end position="67"/>
    </location>
</feature>
<dbReference type="Proteomes" id="UP000092154">
    <property type="component" value="Unassembled WGS sequence"/>
</dbReference>
<accession>A0A1B7MTU5</accession>
<dbReference type="OrthoDB" id="202672at2759"/>
<dbReference type="InterPro" id="IPR024512">
    <property type="entry name" value="Ser_palmitoyltrfase_ssu-like"/>
</dbReference>
<evidence type="ECO:0000256" key="2">
    <source>
        <dbReference type="ARBA" id="ARBA00022692"/>
    </source>
</evidence>
<dbReference type="AlphaFoldDB" id="A0A1B7MTU5"/>
<evidence type="ECO:0000256" key="5">
    <source>
        <dbReference type="ARBA" id="ARBA00023136"/>
    </source>
</evidence>